<evidence type="ECO:0000256" key="6">
    <source>
        <dbReference type="SAM" id="Phobius"/>
    </source>
</evidence>
<dbReference type="InterPro" id="IPR036259">
    <property type="entry name" value="MFS_trans_sf"/>
</dbReference>
<feature type="transmembrane region" description="Helical" evidence="6">
    <location>
        <begin position="87"/>
        <end position="110"/>
    </location>
</feature>
<keyword evidence="8" id="KW-1185">Reference proteome</keyword>
<feature type="transmembrane region" description="Helical" evidence="6">
    <location>
        <begin position="186"/>
        <end position="211"/>
    </location>
</feature>
<proteinExistence type="predicted"/>
<accession>A0AAV5GN39</accession>
<protein>
    <submittedName>
        <fullName evidence="7">Uncharacterized protein</fullName>
    </submittedName>
</protein>
<evidence type="ECO:0000256" key="4">
    <source>
        <dbReference type="ARBA" id="ARBA00023136"/>
    </source>
</evidence>
<dbReference type="GO" id="GO:0022857">
    <property type="term" value="F:transmembrane transporter activity"/>
    <property type="evidence" value="ECO:0007669"/>
    <property type="project" value="TreeGrafter"/>
</dbReference>
<feature type="transmembrane region" description="Helical" evidence="6">
    <location>
        <begin position="265"/>
        <end position="284"/>
    </location>
</feature>
<feature type="transmembrane region" description="Helical" evidence="6">
    <location>
        <begin position="51"/>
        <end position="75"/>
    </location>
</feature>
<sequence>MLIGQGSMTFSSPLFIGPVVGGVFATALLVWHECKTQHPLFARELFANRQLLVAFAASFLNMLSYFLIFAFQYSYIQVEYQHLDPMIHGFINFSESCALTVAYLAVAYVMKALVRRRTEAKARDEKSSKMLKAPMVMLLVGLGINVASTGMTEDSQVVLHGVSVAIAGTMYGQIPLHAARSPHEQAMAYSLVSLAGDAGGAIGSTLATFLWKHFLPLRLSAALGSSVSPSELDEIFASVEKATSYASDGTISLGIRDAYAQTMQILVYAALGAAGLSLVGALALGNADVADASEVARLRGRVHGEDDKVEAKKARGRERRSLGRREARDEEEKYLLWAREGL</sequence>
<organism evidence="7 8">
    <name type="scientific">Rhodotorula paludigena</name>
    <dbReference type="NCBI Taxonomy" id="86838"/>
    <lineage>
        <taxon>Eukaryota</taxon>
        <taxon>Fungi</taxon>
        <taxon>Dikarya</taxon>
        <taxon>Basidiomycota</taxon>
        <taxon>Pucciniomycotina</taxon>
        <taxon>Microbotryomycetes</taxon>
        <taxon>Sporidiobolales</taxon>
        <taxon>Sporidiobolaceae</taxon>
        <taxon>Rhodotorula</taxon>
    </lineage>
</organism>
<dbReference type="AlphaFoldDB" id="A0AAV5GN39"/>
<reference evidence="7 8" key="1">
    <citation type="submission" date="2021-12" db="EMBL/GenBank/DDBJ databases">
        <title>High titer production of polyol ester of fatty acids by Rhodotorula paludigena BS15 towards product separation-free biomass refinery.</title>
        <authorList>
            <person name="Mano J."/>
            <person name="Ono H."/>
            <person name="Tanaka T."/>
            <person name="Naito K."/>
            <person name="Sushida H."/>
            <person name="Ike M."/>
            <person name="Tokuyasu K."/>
            <person name="Kitaoka M."/>
        </authorList>
    </citation>
    <scope>NUCLEOTIDE SEQUENCE [LARGE SCALE GENOMIC DNA]</scope>
    <source>
        <strain evidence="7 8">BS15</strain>
    </source>
</reference>
<feature type="region of interest" description="Disordered" evidence="5">
    <location>
        <begin position="305"/>
        <end position="332"/>
    </location>
</feature>
<evidence type="ECO:0000256" key="1">
    <source>
        <dbReference type="ARBA" id="ARBA00004141"/>
    </source>
</evidence>
<gene>
    <name evidence="7" type="ORF">Rhopal_007058-T1</name>
</gene>
<evidence type="ECO:0000256" key="5">
    <source>
        <dbReference type="SAM" id="MobiDB-lite"/>
    </source>
</evidence>
<dbReference type="EMBL" id="BQKY01000015">
    <property type="protein sequence ID" value="GJN93995.1"/>
    <property type="molecule type" value="Genomic_DNA"/>
</dbReference>
<feature type="transmembrane region" description="Helical" evidence="6">
    <location>
        <begin position="12"/>
        <end position="31"/>
    </location>
</feature>
<evidence type="ECO:0000313" key="7">
    <source>
        <dbReference type="EMBL" id="GJN93995.1"/>
    </source>
</evidence>
<feature type="transmembrane region" description="Helical" evidence="6">
    <location>
        <begin position="131"/>
        <end position="151"/>
    </location>
</feature>
<keyword evidence="4 6" id="KW-0472">Membrane</keyword>
<dbReference type="PANTHER" id="PTHR23501:SF87">
    <property type="entry name" value="SIDEROPHORE IRON TRANSPORTER 2"/>
    <property type="match status" value="1"/>
</dbReference>
<dbReference type="SUPFAM" id="SSF103473">
    <property type="entry name" value="MFS general substrate transporter"/>
    <property type="match status" value="1"/>
</dbReference>
<evidence type="ECO:0000313" key="8">
    <source>
        <dbReference type="Proteomes" id="UP001342314"/>
    </source>
</evidence>
<comment type="caution">
    <text evidence="7">The sequence shown here is derived from an EMBL/GenBank/DDBJ whole genome shotgun (WGS) entry which is preliminary data.</text>
</comment>
<dbReference type="Gene3D" id="1.20.1250.20">
    <property type="entry name" value="MFS general substrate transporter like domains"/>
    <property type="match status" value="1"/>
</dbReference>
<dbReference type="GO" id="GO:0005886">
    <property type="term" value="C:plasma membrane"/>
    <property type="evidence" value="ECO:0007669"/>
    <property type="project" value="TreeGrafter"/>
</dbReference>
<feature type="transmembrane region" description="Helical" evidence="6">
    <location>
        <begin position="157"/>
        <end position="174"/>
    </location>
</feature>
<evidence type="ECO:0000256" key="3">
    <source>
        <dbReference type="ARBA" id="ARBA00022989"/>
    </source>
</evidence>
<keyword evidence="2 6" id="KW-0812">Transmembrane</keyword>
<dbReference type="PANTHER" id="PTHR23501">
    <property type="entry name" value="MAJOR FACILITATOR SUPERFAMILY"/>
    <property type="match status" value="1"/>
</dbReference>
<dbReference type="Proteomes" id="UP001342314">
    <property type="component" value="Unassembled WGS sequence"/>
</dbReference>
<keyword evidence="3 6" id="KW-1133">Transmembrane helix</keyword>
<evidence type="ECO:0000256" key="2">
    <source>
        <dbReference type="ARBA" id="ARBA00022692"/>
    </source>
</evidence>
<comment type="subcellular location">
    <subcellularLocation>
        <location evidence="1">Membrane</location>
        <topology evidence="1">Multi-pass membrane protein</topology>
    </subcellularLocation>
</comment>
<name>A0AAV5GN39_9BASI</name>